<feature type="transmembrane region" description="Helical" evidence="5">
    <location>
        <begin position="12"/>
        <end position="35"/>
    </location>
</feature>
<keyword evidence="3 5" id="KW-1133">Transmembrane helix</keyword>
<feature type="transmembrane region" description="Helical" evidence="5">
    <location>
        <begin position="47"/>
        <end position="65"/>
    </location>
</feature>
<gene>
    <name evidence="6" type="ORF">SP90_12315</name>
</gene>
<evidence type="ECO:0000313" key="6">
    <source>
        <dbReference type="EMBL" id="OBQ46478.1"/>
    </source>
</evidence>
<evidence type="ECO:0000256" key="4">
    <source>
        <dbReference type="ARBA" id="ARBA00023136"/>
    </source>
</evidence>
<evidence type="ECO:0000256" key="5">
    <source>
        <dbReference type="SAM" id="Phobius"/>
    </source>
</evidence>
<keyword evidence="7" id="KW-1185">Reference proteome</keyword>
<keyword evidence="1" id="KW-1003">Cell membrane</keyword>
<reference evidence="6 7" key="1">
    <citation type="submission" date="2015-01" db="EMBL/GenBank/DDBJ databases">
        <title>Desulfovibrio sp. JC271 draft genome sequence.</title>
        <authorList>
            <person name="Shivani Y."/>
            <person name="Subhash Y."/>
            <person name="Sasikala C."/>
            <person name="Ramana C.V."/>
        </authorList>
    </citation>
    <scope>NUCLEOTIDE SEQUENCE [LARGE SCALE GENOMIC DNA]</scope>
    <source>
        <strain evidence="6 7">JC271</strain>
    </source>
</reference>
<evidence type="ECO:0000256" key="2">
    <source>
        <dbReference type="ARBA" id="ARBA00022692"/>
    </source>
</evidence>
<keyword evidence="4 5" id="KW-0472">Membrane</keyword>
<evidence type="ECO:0000256" key="3">
    <source>
        <dbReference type="ARBA" id="ARBA00022989"/>
    </source>
</evidence>
<organism evidence="6 7">
    <name type="scientific">Halodesulfovibrio spirochaetisodalis</name>
    <dbReference type="NCBI Taxonomy" id="1560234"/>
    <lineage>
        <taxon>Bacteria</taxon>
        <taxon>Pseudomonadati</taxon>
        <taxon>Thermodesulfobacteriota</taxon>
        <taxon>Desulfovibrionia</taxon>
        <taxon>Desulfovibrionales</taxon>
        <taxon>Desulfovibrionaceae</taxon>
        <taxon>Halodesulfovibrio</taxon>
    </lineage>
</organism>
<evidence type="ECO:0000256" key="1">
    <source>
        <dbReference type="ARBA" id="ARBA00022475"/>
    </source>
</evidence>
<protein>
    <recommendedName>
        <fullName evidence="8">DUF1656 domain-containing protein</fullName>
    </recommendedName>
</protein>
<name>A0A1B7XAT0_9BACT</name>
<dbReference type="Pfam" id="PF07869">
    <property type="entry name" value="DUF1656"/>
    <property type="match status" value="1"/>
</dbReference>
<comment type="caution">
    <text evidence="6">The sequence shown here is derived from an EMBL/GenBank/DDBJ whole genome shotgun (WGS) entry which is preliminary data.</text>
</comment>
<keyword evidence="2 5" id="KW-0812">Transmembrane</keyword>
<proteinExistence type="predicted"/>
<dbReference type="AlphaFoldDB" id="A0A1B7XAT0"/>
<dbReference type="Proteomes" id="UP000091979">
    <property type="component" value="Unassembled WGS sequence"/>
</dbReference>
<accession>A0A1B7XAT0</accession>
<dbReference type="EMBL" id="JXMS01000023">
    <property type="protein sequence ID" value="OBQ46478.1"/>
    <property type="molecule type" value="Genomic_DNA"/>
</dbReference>
<dbReference type="InterPro" id="IPR012451">
    <property type="entry name" value="DUF1656"/>
</dbReference>
<dbReference type="OrthoDB" id="5465383at2"/>
<evidence type="ECO:0008006" key="8">
    <source>
        <dbReference type="Google" id="ProtNLM"/>
    </source>
</evidence>
<dbReference type="STRING" id="1560234.SP90_12315"/>
<sequence length="67" mass="7794">MPKEIAFIGIYFPPSLVGLALAFLLALITAFLLNYFRLARFFWHPPLIFVALMVIYWVLISRFVIFA</sequence>
<evidence type="ECO:0000313" key="7">
    <source>
        <dbReference type="Proteomes" id="UP000091979"/>
    </source>
</evidence>